<evidence type="ECO:0000313" key="2">
    <source>
        <dbReference type="EMBL" id="KAJ4428992.1"/>
    </source>
</evidence>
<feature type="region of interest" description="Disordered" evidence="1">
    <location>
        <begin position="1"/>
        <end position="24"/>
    </location>
</feature>
<evidence type="ECO:0000313" key="3">
    <source>
        <dbReference type="Proteomes" id="UP001148838"/>
    </source>
</evidence>
<reference evidence="2 3" key="1">
    <citation type="journal article" date="2022" name="Allergy">
        <title>Genome assembly and annotation of Periplaneta americana reveal a comprehensive cockroach allergen profile.</title>
        <authorList>
            <person name="Wang L."/>
            <person name="Xiong Q."/>
            <person name="Saelim N."/>
            <person name="Wang L."/>
            <person name="Nong W."/>
            <person name="Wan A.T."/>
            <person name="Shi M."/>
            <person name="Liu X."/>
            <person name="Cao Q."/>
            <person name="Hui J.H.L."/>
            <person name="Sookrung N."/>
            <person name="Leung T.F."/>
            <person name="Tungtrongchitr A."/>
            <person name="Tsui S.K.W."/>
        </authorList>
    </citation>
    <scope>NUCLEOTIDE SEQUENCE [LARGE SCALE GENOMIC DNA]</scope>
    <source>
        <strain evidence="2">PWHHKU_190912</strain>
    </source>
</reference>
<accession>A0ABQ8S520</accession>
<name>A0ABQ8S520_PERAM</name>
<feature type="non-terminal residue" evidence="2">
    <location>
        <position position="100"/>
    </location>
</feature>
<sequence length="100" mass="11149">MTGLCEGGNEPPDSLKAISESAPSSPWIRSTCRVWCKPDGCRHCLAAMTPVSVSALQPAYARPPQRGWQALLWAQVCDYCENTTLHGYRYLTEPGRHWVE</sequence>
<evidence type="ECO:0000256" key="1">
    <source>
        <dbReference type="SAM" id="MobiDB-lite"/>
    </source>
</evidence>
<gene>
    <name evidence="2" type="ORF">ANN_25988</name>
</gene>
<comment type="caution">
    <text evidence="2">The sequence shown here is derived from an EMBL/GenBank/DDBJ whole genome shotgun (WGS) entry which is preliminary data.</text>
</comment>
<keyword evidence="3" id="KW-1185">Reference proteome</keyword>
<protein>
    <submittedName>
        <fullName evidence="2">Uncharacterized protein</fullName>
    </submittedName>
</protein>
<proteinExistence type="predicted"/>
<dbReference type="Proteomes" id="UP001148838">
    <property type="component" value="Unassembled WGS sequence"/>
</dbReference>
<dbReference type="EMBL" id="JAJSOF020000036">
    <property type="protein sequence ID" value="KAJ4428992.1"/>
    <property type="molecule type" value="Genomic_DNA"/>
</dbReference>
<organism evidence="2 3">
    <name type="scientific">Periplaneta americana</name>
    <name type="common">American cockroach</name>
    <name type="synonym">Blatta americana</name>
    <dbReference type="NCBI Taxonomy" id="6978"/>
    <lineage>
        <taxon>Eukaryota</taxon>
        <taxon>Metazoa</taxon>
        <taxon>Ecdysozoa</taxon>
        <taxon>Arthropoda</taxon>
        <taxon>Hexapoda</taxon>
        <taxon>Insecta</taxon>
        <taxon>Pterygota</taxon>
        <taxon>Neoptera</taxon>
        <taxon>Polyneoptera</taxon>
        <taxon>Dictyoptera</taxon>
        <taxon>Blattodea</taxon>
        <taxon>Blattoidea</taxon>
        <taxon>Blattidae</taxon>
        <taxon>Blattinae</taxon>
        <taxon>Periplaneta</taxon>
    </lineage>
</organism>